<reference evidence="2" key="1">
    <citation type="submission" date="2013-03" db="EMBL/GenBank/DDBJ databases">
        <title>The Genome Sequence of Anopheles minimus MINIMUS1.</title>
        <authorList>
            <consortium name="The Broad Institute Genomics Platform"/>
            <person name="Neafsey D.E."/>
            <person name="Walton C."/>
            <person name="Walker B."/>
            <person name="Young S.K."/>
            <person name="Zeng Q."/>
            <person name="Gargeya S."/>
            <person name="Fitzgerald M."/>
            <person name="Haas B."/>
            <person name="Abouelleil A."/>
            <person name="Allen A.W."/>
            <person name="Alvarado L."/>
            <person name="Arachchi H.M."/>
            <person name="Berlin A.M."/>
            <person name="Chapman S.B."/>
            <person name="Gainer-Dewar J."/>
            <person name="Goldberg J."/>
            <person name="Griggs A."/>
            <person name="Gujja S."/>
            <person name="Hansen M."/>
            <person name="Howarth C."/>
            <person name="Imamovic A."/>
            <person name="Ireland A."/>
            <person name="Larimer J."/>
            <person name="McCowan C."/>
            <person name="Murphy C."/>
            <person name="Pearson M."/>
            <person name="Poon T.W."/>
            <person name="Priest M."/>
            <person name="Roberts A."/>
            <person name="Saif S."/>
            <person name="Shea T."/>
            <person name="Sisk P."/>
            <person name="Sykes S."/>
            <person name="Wortman J."/>
            <person name="Nusbaum C."/>
            <person name="Birren B."/>
        </authorList>
    </citation>
    <scope>NUCLEOTIDE SEQUENCE [LARGE SCALE GENOMIC DNA]</scope>
    <source>
        <strain evidence="2">MINIMUS1</strain>
    </source>
</reference>
<dbReference type="EnsemblMetazoa" id="AMIN005865-RA">
    <property type="protein sequence ID" value="AMIN005865-PA"/>
    <property type="gene ID" value="AMIN005865"/>
</dbReference>
<name>A0A182W699_9DIPT</name>
<dbReference type="AlphaFoldDB" id="A0A182W699"/>
<dbReference type="Proteomes" id="UP000075920">
    <property type="component" value="Unassembled WGS sequence"/>
</dbReference>
<evidence type="ECO:0000313" key="1">
    <source>
        <dbReference type="EnsemblMetazoa" id="AMIN005865-PA"/>
    </source>
</evidence>
<proteinExistence type="predicted"/>
<accession>A0A182W699</accession>
<protein>
    <submittedName>
        <fullName evidence="1">Uncharacterized protein</fullName>
    </submittedName>
</protein>
<dbReference type="VEuPathDB" id="VectorBase:AMIN005865"/>
<keyword evidence="2" id="KW-1185">Reference proteome</keyword>
<organism evidence="1 2">
    <name type="scientific">Anopheles minimus</name>
    <dbReference type="NCBI Taxonomy" id="112268"/>
    <lineage>
        <taxon>Eukaryota</taxon>
        <taxon>Metazoa</taxon>
        <taxon>Ecdysozoa</taxon>
        <taxon>Arthropoda</taxon>
        <taxon>Hexapoda</taxon>
        <taxon>Insecta</taxon>
        <taxon>Pterygota</taxon>
        <taxon>Neoptera</taxon>
        <taxon>Endopterygota</taxon>
        <taxon>Diptera</taxon>
        <taxon>Nematocera</taxon>
        <taxon>Culicoidea</taxon>
        <taxon>Culicidae</taxon>
        <taxon>Anophelinae</taxon>
        <taxon>Anopheles</taxon>
    </lineage>
</organism>
<evidence type="ECO:0000313" key="2">
    <source>
        <dbReference type="Proteomes" id="UP000075920"/>
    </source>
</evidence>
<reference evidence="1" key="2">
    <citation type="submission" date="2020-05" db="UniProtKB">
        <authorList>
            <consortium name="EnsemblMetazoa"/>
        </authorList>
    </citation>
    <scope>IDENTIFICATION</scope>
    <source>
        <strain evidence="1">MINIMUS1</strain>
    </source>
</reference>
<sequence>MYPQKKFRDGHRDLEMEICKLITELLGGLGTRFEAMKDNKFITKAILLDPRLKKHAFENELKLFQLTCRDIISEFVPFALK</sequence>